<dbReference type="RefSeq" id="WP_213043441.1">
    <property type="nucleotide sequence ID" value="NZ_CAJNBJ010000017.1"/>
</dbReference>
<dbReference type="InterPro" id="IPR047629">
    <property type="entry name" value="IS1182_transpos"/>
</dbReference>
<dbReference type="PANTHER" id="PTHR33408">
    <property type="entry name" value="TRANSPOSASE"/>
    <property type="match status" value="1"/>
</dbReference>
<evidence type="ECO:0000259" key="2">
    <source>
        <dbReference type="Pfam" id="PF01609"/>
    </source>
</evidence>
<dbReference type="Pfam" id="PF05598">
    <property type="entry name" value="DUF772"/>
    <property type="match status" value="1"/>
</dbReference>
<sequence length="478" mass="54643">MKRFIAGQDRSQHTLFPESLEDYIAEDNPVRVVDVFVDGLDLAKQGFDGVQPEATGRPSYHPAVLLKLYIYGYLNRIQSSRRLEREAQRNVELMWLLTRLRPDFKTIADFRKDQGSAIRRVCREFVLLCRRLNLFSDALVAIDGSKFKAVNNRDKNFTDRKLQARIEQLEASIARYLTELDRADRDPALVPEARVHHLKEKLQTVNTQIQRLNEIGSLMRDAPDGQISLTDPDARSMATSGRGTGMVGYNVQIAVDTKHHLIVTDEVTNHGHDRQQLSPVAQHAAQATGQARLTVLADRGYFNGEQIRECEQQGITTLMPKPLTSNNNAAGLFDKRDFVYLPEHNAYRCPAGEHAIYRMTSLERGLTQHRYWSSACPRCPLKARCTTGDYRRISRWEHESVLETMQDRLDRTPNAMKLRRQTVEHVFGTLKAWMGVTHFLMKTLPKVNTEMSLHVLAYNLKRTMRIFGVKPLMAAMTG</sequence>
<dbReference type="Pfam" id="PF01609">
    <property type="entry name" value="DDE_Tnp_1"/>
    <property type="match status" value="1"/>
</dbReference>
<feature type="coiled-coil region" evidence="1">
    <location>
        <begin position="159"/>
        <end position="215"/>
    </location>
</feature>
<dbReference type="EMBL" id="CAJNBJ010000017">
    <property type="protein sequence ID" value="CAE6778677.1"/>
    <property type="molecule type" value="Genomic_DNA"/>
</dbReference>
<dbReference type="PANTHER" id="PTHR33408:SF2">
    <property type="entry name" value="TRANSPOSASE DDE DOMAIN-CONTAINING PROTEIN"/>
    <property type="match status" value="1"/>
</dbReference>
<feature type="domain" description="Transposase IS4-like" evidence="2">
    <location>
        <begin position="239"/>
        <end position="460"/>
    </location>
</feature>
<keyword evidence="1" id="KW-0175">Coiled coil</keyword>
<dbReference type="InterPro" id="IPR008490">
    <property type="entry name" value="Transposase_InsH_N"/>
</dbReference>
<dbReference type="InterPro" id="IPR002559">
    <property type="entry name" value="Transposase_11"/>
</dbReference>
<dbReference type="NCBIfam" id="NF033551">
    <property type="entry name" value="transpos_IS1182"/>
    <property type="match status" value="1"/>
</dbReference>
<reference evidence="4 5" key="1">
    <citation type="submission" date="2021-02" db="EMBL/GenBank/DDBJ databases">
        <authorList>
            <person name="Han P."/>
        </authorList>
    </citation>
    <scope>NUCLEOTIDE SEQUENCE [LARGE SCALE GENOMIC DNA]</scope>
    <source>
        <strain evidence="4">Candidatus Nitrospira sp. ZN2</strain>
    </source>
</reference>
<gene>
    <name evidence="4" type="ORF">NSPZN2_40646</name>
</gene>
<name>A0ABN7M5T4_9BACT</name>
<accession>A0ABN7M5T4</accession>
<evidence type="ECO:0000256" key="1">
    <source>
        <dbReference type="SAM" id="Coils"/>
    </source>
</evidence>
<evidence type="ECO:0000313" key="5">
    <source>
        <dbReference type="Proteomes" id="UP000675880"/>
    </source>
</evidence>
<organism evidence="4 5">
    <name type="scientific">Nitrospira defluvii</name>
    <dbReference type="NCBI Taxonomy" id="330214"/>
    <lineage>
        <taxon>Bacteria</taxon>
        <taxon>Pseudomonadati</taxon>
        <taxon>Nitrospirota</taxon>
        <taxon>Nitrospiria</taxon>
        <taxon>Nitrospirales</taxon>
        <taxon>Nitrospiraceae</taxon>
        <taxon>Nitrospira</taxon>
    </lineage>
</organism>
<feature type="domain" description="Transposase InsH N-terminal" evidence="3">
    <location>
        <begin position="19"/>
        <end position="112"/>
    </location>
</feature>
<dbReference type="Proteomes" id="UP000675880">
    <property type="component" value="Unassembled WGS sequence"/>
</dbReference>
<proteinExistence type="predicted"/>
<keyword evidence="5" id="KW-1185">Reference proteome</keyword>
<evidence type="ECO:0000259" key="3">
    <source>
        <dbReference type="Pfam" id="PF05598"/>
    </source>
</evidence>
<protein>
    <submittedName>
        <fullName evidence="4">Transposase</fullName>
    </submittedName>
</protein>
<evidence type="ECO:0000313" key="4">
    <source>
        <dbReference type="EMBL" id="CAE6778677.1"/>
    </source>
</evidence>
<comment type="caution">
    <text evidence="4">The sequence shown here is derived from an EMBL/GenBank/DDBJ whole genome shotgun (WGS) entry which is preliminary data.</text>
</comment>